<name>A0A317JNP8_9BACT</name>
<feature type="transmembrane region" description="Helical" evidence="1">
    <location>
        <begin position="21"/>
        <end position="42"/>
    </location>
</feature>
<dbReference type="AlphaFoldDB" id="A0A317JNP8"/>
<proteinExistence type="predicted"/>
<dbReference type="EMBL" id="PSRQ01000036">
    <property type="protein sequence ID" value="PWU23369.1"/>
    <property type="molecule type" value="Genomic_DNA"/>
</dbReference>
<evidence type="ECO:0000256" key="1">
    <source>
        <dbReference type="SAM" id="Phobius"/>
    </source>
</evidence>
<keyword evidence="1" id="KW-0472">Membrane</keyword>
<gene>
    <name evidence="2" type="ORF">C5B42_03215</name>
</gene>
<dbReference type="Proteomes" id="UP000246104">
    <property type="component" value="Unassembled WGS sequence"/>
</dbReference>
<comment type="caution">
    <text evidence="2">The sequence shown here is derived from an EMBL/GenBank/DDBJ whole genome shotgun (WGS) entry which is preliminary data.</text>
</comment>
<accession>A0A317JNP8</accession>
<feature type="transmembrane region" description="Helical" evidence="1">
    <location>
        <begin position="48"/>
        <end position="65"/>
    </location>
</feature>
<protein>
    <submittedName>
        <fullName evidence="2">Uncharacterized protein</fullName>
    </submittedName>
</protein>
<organism evidence="2 3">
    <name type="scientific">Candidatus Cerribacteria bacterium 'Amazon FNV 2010 28 9'</name>
    <dbReference type="NCBI Taxonomy" id="2081795"/>
    <lineage>
        <taxon>Bacteria</taxon>
        <taxon>Candidatus Cerribacteria</taxon>
    </lineage>
</organism>
<reference evidence="2 3" key="1">
    <citation type="submission" date="2018-02" db="EMBL/GenBank/DDBJ databases">
        <title>Genomic Reconstructions from Amazon Rainforest and Pasture Soil Reveal Novel Insights into the Physiology of Candidate Phyla in Tropical Sites.</title>
        <authorList>
            <person name="Kroeger M.E."/>
            <person name="Delmont T."/>
            <person name="Eren A.M."/>
            <person name="Guo J."/>
            <person name="Meyer K.M."/>
            <person name="Khan K."/>
            <person name="Rodrigues J.L.M."/>
            <person name="Bohannan B.J.M."/>
            <person name="Tringe S."/>
            <person name="Borges C.D."/>
            <person name="Tiedje J."/>
            <person name="Tsai S.M."/>
            <person name="Nusslein K."/>
        </authorList>
    </citation>
    <scope>NUCLEOTIDE SEQUENCE [LARGE SCALE GENOMIC DNA]</scope>
    <source>
        <strain evidence="2">Amazon FNV 2010 28 9</strain>
    </source>
</reference>
<keyword evidence="1" id="KW-1133">Transmembrane helix</keyword>
<keyword evidence="1" id="KW-0812">Transmembrane</keyword>
<sequence>MKKTTLTQHLMTVNSLHKWQLRLLAGFIVAVLTALVTTLFVVNGWYRVISVLFIFSAFYFALLFGRELHRF</sequence>
<evidence type="ECO:0000313" key="2">
    <source>
        <dbReference type="EMBL" id="PWU23369.1"/>
    </source>
</evidence>
<evidence type="ECO:0000313" key="3">
    <source>
        <dbReference type="Proteomes" id="UP000246104"/>
    </source>
</evidence>